<keyword evidence="2" id="KW-1185">Reference proteome</keyword>
<accession>A0A5R9IDI1</accession>
<dbReference type="RefSeq" id="WP_138320780.1">
    <property type="nucleotide sequence ID" value="NZ_VCBC01000015.1"/>
</dbReference>
<name>A0A5R9IDI1_9GAMM</name>
<dbReference type="EMBL" id="VCBC01000015">
    <property type="protein sequence ID" value="TLU61641.1"/>
    <property type="molecule type" value="Genomic_DNA"/>
</dbReference>
<proteinExistence type="predicted"/>
<sequence length="88" mass="10057">MPTTGVETPLVRIASDTPGTRRKTSLRVHNQRLFRVHDEKRRFEFADAISSEYTLFRVKNNLTSRHSLTLQGIYRHSLNGGYVPLAAC</sequence>
<gene>
    <name evidence="1" type="ORF">FE810_14115</name>
</gene>
<protein>
    <submittedName>
        <fullName evidence="1">Uncharacterized protein</fullName>
    </submittedName>
</protein>
<dbReference type="AlphaFoldDB" id="A0A5R9IDI1"/>
<evidence type="ECO:0000313" key="1">
    <source>
        <dbReference type="EMBL" id="TLU61641.1"/>
    </source>
</evidence>
<comment type="caution">
    <text evidence="1">The sequence shown here is derived from an EMBL/GenBank/DDBJ whole genome shotgun (WGS) entry which is preliminary data.</text>
</comment>
<reference evidence="1 2" key="1">
    <citation type="submission" date="2019-05" db="EMBL/GenBank/DDBJ databases">
        <title>Genome sequences of Thalassotalea litorea 1K03283.</title>
        <authorList>
            <person name="Zhang D."/>
        </authorList>
    </citation>
    <scope>NUCLEOTIDE SEQUENCE [LARGE SCALE GENOMIC DNA]</scope>
    <source>
        <strain evidence="1 2">MCCC 1K03283</strain>
    </source>
</reference>
<dbReference type="Proteomes" id="UP000307790">
    <property type="component" value="Unassembled WGS sequence"/>
</dbReference>
<organism evidence="1 2">
    <name type="scientific">Thalassotalea litorea</name>
    <dbReference type="NCBI Taxonomy" id="2020715"/>
    <lineage>
        <taxon>Bacteria</taxon>
        <taxon>Pseudomonadati</taxon>
        <taxon>Pseudomonadota</taxon>
        <taxon>Gammaproteobacteria</taxon>
        <taxon>Alteromonadales</taxon>
        <taxon>Colwelliaceae</taxon>
        <taxon>Thalassotalea</taxon>
    </lineage>
</organism>
<evidence type="ECO:0000313" key="2">
    <source>
        <dbReference type="Proteomes" id="UP000307790"/>
    </source>
</evidence>